<organism evidence="2 3">
    <name type="scientific">Trypanosoma congolense (strain IL3000)</name>
    <dbReference type="NCBI Taxonomy" id="1068625"/>
    <lineage>
        <taxon>Eukaryota</taxon>
        <taxon>Discoba</taxon>
        <taxon>Euglenozoa</taxon>
        <taxon>Kinetoplastea</taxon>
        <taxon>Metakinetoplastina</taxon>
        <taxon>Trypanosomatida</taxon>
        <taxon>Trypanosomatidae</taxon>
        <taxon>Trypanosoma</taxon>
        <taxon>Nannomonas</taxon>
    </lineage>
</organism>
<dbReference type="VEuPathDB" id="TriTrypDB:TcIL3000_0_61130"/>
<gene>
    <name evidence="2" type="ORF">TCIL3000_0_61130</name>
</gene>
<name>F9WEC3_TRYCI</name>
<protein>
    <submittedName>
        <fullName evidence="2">WGS project CAEQ00000000 data, annotated contig 2457</fullName>
    </submittedName>
</protein>
<reference evidence="2 3" key="2">
    <citation type="journal article" date="2012" name="Proc. Natl. Acad. Sci. U.S.A.">
        <title>Antigenic diversity is generated by distinct evolutionary mechanisms in African trypanosome species.</title>
        <authorList>
            <person name="Jackson A.P."/>
            <person name="Berry A."/>
            <person name="Aslett M."/>
            <person name="Allison H.C."/>
            <person name="Burton P."/>
            <person name="Vavrova-Anderson J."/>
            <person name="Brown R."/>
            <person name="Browne H."/>
            <person name="Corton N."/>
            <person name="Hauser H."/>
            <person name="Gamble J."/>
            <person name="Gilderthorp R."/>
            <person name="Marcello L."/>
            <person name="McQuillan J."/>
            <person name="Otto T.D."/>
            <person name="Quail M.A."/>
            <person name="Sanders M.J."/>
            <person name="van Tonder A."/>
            <person name="Ginger M.L."/>
            <person name="Field M.C."/>
            <person name="Barry J.D."/>
            <person name="Hertz-Fowler C."/>
            <person name="Berriman M."/>
        </authorList>
    </citation>
    <scope>NUCLEOTIDE SEQUENCE [LARGE SCALE GENOMIC DNA]</scope>
    <source>
        <strain evidence="2 3">IL3000</strain>
    </source>
</reference>
<dbReference type="OMA" id="NQYTPLL"/>
<reference evidence="3" key="1">
    <citation type="submission" date="2011-07" db="EMBL/GenBank/DDBJ databases">
        <title>Divergent evolution of antigenic variation in African trypanosomes.</title>
        <authorList>
            <person name="Jackson A.P."/>
            <person name="Berry A."/>
            <person name="Allison H.C."/>
            <person name="Burton P."/>
            <person name="Anderson J."/>
            <person name="Aslett M."/>
            <person name="Brown R."/>
            <person name="Corton N."/>
            <person name="Harris D."/>
            <person name="Hauser H."/>
            <person name="Gamble J."/>
            <person name="Gilderthorp R."/>
            <person name="McQuillan J."/>
            <person name="Quail M.A."/>
            <person name="Sanders M."/>
            <person name="Van Tonder A."/>
            <person name="Ginger M.L."/>
            <person name="Donelson J.E."/>
            <person name="Field M.C."/>
            <person name="Barry J.D."/>
            <person name="Berriman M."/>
            <person name="Hertz-Fowler C."/>
        </authorList>
    </citation>
    <scope>NUCLEOTIDE SEQUENCE [LARGE SCALE GENOMIC DNA]</scope>
    <source>
        <strain evidence="3">IL3000</strain>
    </source>
</reference>
<dbReference type="InterPro" id="IPR032675">
    <property type="entry name" value="LRR_dom_sf"/>
</dbReference>
<accession>F9WEC3</accession>
<dbReference type="Gene3D" id="3.80.10.10">
    <property type="entry name" value="Ribonuclease Inhibitor"/>
    <property type="match status" value="1"/>
</dbReference>
<evidence type="ECO:0000313" key="3">
    <source>
        <dbReference type="Proteomes" id="UP000000702"/>
    </source>
</evidence>
<sequence>MDDALQPSPFLQVSLAKQRHKHHRRREILKHILKKGRTNVSEVEVKELLGTNKTLPAITENDVIRSVSKVKMADLTDDEAVRLMAPCTVYGYLIQCMVERLVDMFCAAPQTCAWNKPEHRPEWQNDFRFLHEWWLSMRTIPYFENPKDYYPPLIPWGNLGTGSENQLFADVAMKLRETRLPAYLLHIDHIILSPERVSVLLFDGVFRGAFCRTETFSATFCSIGAATLLVILIALYYGGRIGQYVQNLHLAYNWIDSSCVNMLTILLPQTNVTRLSLRGNRFGGGDANLFQEFLVSGCMLLEELDIGYTSLDLQELCALIGSLPSMQHLRVLLMDGVNVPRKKAAGLLHAIELSKLVRVSLKGIPACSSDSYLDRLEAICRSHRTGRDGAMPDWGKREVFSFLESFESKTSNWLNHAASGALPPDYRVFTTNDPSLMEMVNEKRAFLRLC</sequence>
<evidence type="ECO:0000256" key="1">
    <source>
        <dbReference type="SAM" id="Phobius"/>
    </source>
</evidence>
<dbReference type="Proteomes" id="UP000000702">
    <property type="component" value="Unassembled WGS sequence"/>
</dbReference>
<keyword evidence="3" id="KW-1185">Reference proteome</keyword>
<dbReference type="SUPFAM" id="SSF52047">
    <property type="entry name" value="RNI-like"/>
    <property type="match status" value="1"/>
</dbReference>
<dbReference type="EMBL" id="CAEQ01001972">
    <property type="protein sequence ID" value="CCD15630.1"/>
    <property type="molecule type" value="Genomic_DNA"/>
</dbReference>
<keyword evidence="1" id="KW-0472">Membrane</keyword>
<keyword evidence="1" id="KW-1133">Transmembrane helix</keyword>
<keyword evidence="1" id="KW-0812">Transmembrane</keyword>
<proteinExistence type="predicted"/>
<dbReference type="AlphaFoldDB" id="F9WEC3"/>
<comment type="caution">
    <text evidence="2">The sequence shown here is derived from an EMBL/GenBank/DDBJ whole genome shotgun (WGS) entry which is preliminary data.</text>
</comment>
<feature type="transmembrane region" description="Helical" evidence="1">
    <location>
        <begin position="216"/>
        <end position="237"/>
    </location>
</feature>
<evidence type="ECO:0000313" key="2">
    <source>
        <dbReference type="EMBL" id="CCD15630.1"/>
    </source>
</evidence>